<evidence type="ECO:0000256" key="2">
    <source>
        <dbReference type="ARBA" id="ARBA00005642"/>
    </source>
</evidence>
<comment type="catalytic activity">
    <reaction evidence="1 5">
        <text>uridine(55) in tRNA = pseudouridine(55) in tRNA</text>
        <dbReference type="Rhea" id="RHEA:42532"/>
        <dbReference type="Rhea" id="RHEA-COMP:10101"/>
        <dbReference type="Rhea" id="RHEA-COMP:10102"/>
        <dbReference type="ChEBI" id="CHEBI:65314"/>
        <dbReference type="ChEBI" id="CHEBI:65315"/>
        <dbReference type="EC" id="5.4.99.25"/>
    </reaction>
</comment>
<evidence type="ECO:0000259" key="7">
    <source>
        <dbReference type="Pfam" id="PF09157"/>
    </source>
</evidence>
<dbReference type="InterPro" id="IPR036974">
    <property type="entry name" value="PUA_sf"/>
</dbReference>
<dbReference type="InterPro" id="IPR032819">
    <property type="entry name" value="TruB_C"/>
</dbReference>
<gene>
    <name evidence="5 9" type="primary">truB</name>
    <name evidence="9" type="ORF">IMCC3135_11230</name>
</gene>
<keyword evidence="10" id="KW-1185">Reference proteome</keyword>
<sequence length="325" mass="34950">MSRRNRKGRAVHGILLLDKPAGGSSNHALQRAKRVFGAKKAGHTGSLDPLATGMLPICFGEATKLSAFLLDADKGYETTLQLGVTTNSADADGEVLETRPVPTELTLESFTEICNRFKGPLQQIPPMVSAIKIDGQRLYKLAREGKEVERPPRAITIHELEVLEFTGTTARLAVRCSKGTYIRSLVTDIGEAIGCGAHVAALRRTFVSPFDASFPMVTLETLEQMASAAGTDDEANVEQFDELLLPLDAGLAHLPSVAIDETGEAAFQRGQSAICLVSDLTHSNQSALDVDVPCRVYDAAGRLVGLGELTESGEQVAPRRVLQWE</sequence>
<dbReference type="AlphaFoldDB" id="A0A2Z2NLX7"/>
<dbReference type="CDD" id="cd02573">
    <property type="entry name" value="PseudoU_synth_EcTruB"/>
    <property type="match status" value="1"/>
</dbReference>
<feature type="domain" description="tRNA pseudouridine synthase II TruB subfamily 1 C-terminal" evidence="7">
    <location>
        <begin position="255"/>
        <end position="322"/>
    </location>
</feature>
<dbReference type="InterPro" id="IPR015240">
    <property type="entry name" value="tRNA_sdUridine_synth_fam1_C"/>
</dbReference>
<evidence type="ECO:0000313" key="9">
    <source>
        <dbReference type="EMBL" id="ASJ72336.1"/>
    </source>
</evidence>
<dbReference type="Pfam" id="PF16198">
    <property type="entry name" value="TruB_C_2"/>
    <property type="match status" value="1"/>
</dbReference>
<dbReference type="SUPFAM" id="SSF55120">
    <property type="entry name" value="Pseudouridine synthase"/>
    <property type="match status" value="1"/>
</dbReference>
<organism evidence="9 10">
    <name type="scientific">Granulosicoccus antarcticus IMCC3135</name>
    <dbReference type="NCBI Taxonomy" id="1192854"/>
    <lineage>
        <taxon>Bacteria</taxon>
        <taxon>Pseudomonadati</taxon>
        <taxon>Pseudomonadota</taxon>
        <taxon>Gammaproteobacteria</taxon>
        <taxon>Chromatiales</taxon>
        <taxon>Granulosicoccaceae</taxon>
        <taxon>Granulosicoccus</taxon>
    </lineage>
</organism>
<dbReference type="HAMAP" id="MF_01080">
    <property type="entry name" value="TruB_bact"/>
    <property type="match status" value="1"/>
</dbReference>
<dbReference type="OrthoDB" id="9802309at2"/>
<dbReference type="RefSeq" id="WP_088917654.1">
    <property type="nucleotide sequence ID" value="NZ_CP018632.1"/>
</dbReference>
<dbReference type="GO" id="GO:0003723">
    <property type="term" value="F:RNA binding"/>
    <property type="evidence" value="ECO:0007669"/>
    <property type="project" value="InterPro"/>
</dbReference>
<dbReference type="PANTHER" id="PTHR13767">
    <property type="entry name" value="TRNA-PSEUDOURIDINE SYNTHASE"/>
    <property type="match status" value="1"/>
</dbReference>
<dbReference type="Gene3D" id="3.30.2350.10">
    <property type="entry name" value="Pseudouridine synthase"/>
    <property type="match status" value="1"/>
</dbReference>
<dbReference type="InterPro" id="IPR014780">
    <property type="entry name" value="tRNA_psdUridine_synth_TruB"/>
</dbReference>
<evidence type="ECO:0000256" key="1">
    <source>
        <dbReference type="ARBA" id="ARBA00000385"/>
    </source>
</evidence>
<dbReference type="Pfam" id="PF09157">
    <property type="entry name" value="TruB-C_2"/>
    <property type="match status" value="1"/>
</dbReference>
<keyword evidence="4 5" id="KW-0413">Isomerase</keyword>
<feature type="active site" description="Nucleophile" evidence="5">
    <location>
        <position position="48"/>
    </location>
</feature>
<dbReference type="PANTHER" id="PTHR13767:SF2">
    <property type="entry name" value="PSEUDOURIDYLATE SYNTHASE TRUB1"/>
    <property type="match status" value="1"/>
</dbReference>
<evidence type="ECO:0000259" key="8">
    <source>
        <dbReference type="Pfam" id="PF16198"/>
    </source>
</evidence>
<dbReference type="InterPro" id="IPR002501">
    <property type="entry name" value="PsdUridine_synth_N"/>
</dbReference>
<dbReference type="GO" id="GO:0160148">
    <property type="term" value="F:tRNA pseudouridine(55) synthase activity"/>
    <property type="evidence" value="ECO:0007669"/>
    <property type="project" value="UniProtKB-EC"/>
</dbReference>
<dbReference type="InterPro" id="IPR020103">
    <property type="entry name" value="PsdUridine_synth_cat_dom_sf"/>
</dbReference>
<comment type="similarity">
    <text evidence="2 5">Belongs to the pseudouridine synthase TruB family. Type 1 subfamily.</text>
</comment>
<dbReference type="GO" id="GO:1990481">
    <property type="term" value="P:mRNA pseudouridine synthesis"/>
    <property type="evidence" value="ECO:0007669"/>
    <property type="project" value="TreeGrafter"/>
</dbReference>
<evidence type="ECO:0000256" key="4">
    <source>
        <dbReference type="ARBA" id="ARBA00023235"/>
    </source>
</evidence>
<feature type="domain" description="Pseudouridine synthase II N-terminal" evidence="6">
    <location>
        <begin position="33"/>
        <end position="182"/>
    </location>
</feature>
<evidence type="ECO:0000259" key="6">
    <source>
        <dbReference type="Pfam" id="PF01509"/>
    </source>
</evidence>
<feature type="domain" description="tRNA pseudouridylate synthase B C-terminal" evidence="8">
    <location>
        <begin position="183"/>
        <end position="251"/>
    </location>
</feature>
<dbReference type="Gene3D" id="2.30.130.10">
    <property type="entry name" value="PUA domain"/>
    <property type="match status" value="1"/>
</dbReference>
<dbReference type="NCBIfam" id="TIGR00431">
    <property type="entry name" value="TruB"/>
    <property type="match status" value="1"/>
</dbReference>
<protein>
    <recommendedName>
        <fullName evidence="5">tRNA pseudouridine synthase B</fullName>
        <ecNumber evidence="5">5.4.99.25</ecNumber>
    </recommendedName>
    <alternativeName>
        <fullName evidence="5">tRNA pseudouridine(55) synthase</fullName>
        <shortName evidence="5">Psi55 synthase</shortName>
    </alternativeName>
    <alternativeName>
        <fullName evidence="5">tRNA pseudouridylate synthase</fullName>
    </alternativeName>
    <alternativeName>
        <fullName evidence="5">tRNA-uridine isomerase</fullName>
    </alternativeName>
</protein>
<dbReference type="KEGG" id="gai:IMCC3135_11230"/>
<proteinExistence type="inferred from homology"/>
<reference evidence="9 10" key="1">
    <citation type="submission" date="2016-12" db="EMBL/GenBank/DDBJ databases">
        <authorList>
            <person name="Song W.-J."/>
            <person name="Kurnit D.M."/>
        </authorList>
    </citation>
    <scope>NUCLEOTIDE SEQUENCE [LARGE SCALE GENOMIC DNA]</scope>
    <source>
        <strain evidence="9 10">IMCC3135</strain>
    </source>
</reference>
<evidence type="ECO:0000256" key="5">
    <source>
        <dbReference type="HAMAP-Rule" id="MF_01080"/>
    </source>
</evidence>
<accession>A0A2Z2NLX7</accession>
<name>A0A2Z2NLX7_9GAMM</name>
<dbReference type="Pfam" id="PF01509">
    <property type="entry name" value="TruB_N"/>
    <property type="match status" value="1"/>
</dbReference>
<comment type="function">
    <text evidence="5">Responsible for synthesis of pseudouridine from uracil-55 in the psi GC loop of transfer RNAs.</text>
</comment>
<evidence type="ECO:0000313" key="10">
    <source>
        <dbReference type="Proteomes" id="UP000250079"/>
    </source>
</evidence>
<dbReference type="GO" id="GO:0031119">
    <property type="term" value="P:tRNA pseudouridine synthesis"/>
    <property type="evidence" value="ECO:0007669"/>
    <property type="project" value="UniProtKB-UniRule"/>
</dbReference>
<keyword evidence="3 5" id="KW-0819">tRNA processing</keyword>
<dbReference type="EC" id="5.4.99.25" evidence="5"/>
<dbReference type="EMBL" id="CP018632">
    <property type="protein sequence ID" value="ASJ72336.1"/>
    <property type="molecule type" value="Genomic_DNA"/>
</dbReference>
<evidence type="ECO:0000256" key="3">
    <source>
        <dbReference type="ARBA" id="ARBA00022694"/>
    </source>
</evidence>
<dbReference type="Proteomes" id="UP000250079">
    <property type="component" value="Chromosome"/>
</dbReference>